<dbReference type="Pfam" id="PF00672">
    <property type="entry name" value="HAMP"/>
    <property type="match status" value="1"/>
</dbReference>
<evidence type="ECO:0000259" key="7">
    <source>
        <dbReference type="PROSITE" id="PS50885"/>
    </source>
</evidence>
<dbReference type="SUPFAM" id="SSF58104">
    <property type="entry name" value="Methyl-accepting chemotaxis protein (MCP) signaling domain"/>
    <property type="match status" value="1"/>
</dbReference>
<evidence type="ECO:0000313" key="8">
    <source>
        <dbReference type="EMBL" id="UTV30566.1"/>
    </source>
</evidence>
<dbReference type="PROSITE" id="PS50885">
    <property type="entry name" value="HAMP"/>
    <property type="match status" value="1"/>
</dbReference>
<feature type="domain" description="HAMP" evidence="7">
    <location>
        <begin position="335"/>
        <end position="388"/>
    </location>
</feature>
<dbReference type="SMART" id="SM00304">
    <property type="entry name" value="HAMP"/>
    <property type="match status" value="1"/>
</dbReference>
<dbReference type="Pfam" id="PF12729">
    <property type="entry name" value="4HB_MCP_1"/>
    <property type="match status" value="1"/>
</dbReference>
<dbReference type="CDD" id="cd06225">
    <property type="entry name" value="HAMP"/>
    <property type="match status" value="1"/>
</dbReference>
<accession>A0ABY5GP96</accession>
<evidence type="ECO:0000259" key="6">
    <source>
        <dbReference type="PROSITE" id="PS50111"/>
    </source>
</evidence>
<evidence type="ECO:0000256" key="3">
    <source>
        <dbReference type="ARBA" id="ARBA00029447"/>
    </source>
</evidence>
<dbReference type="InterPro" id="IPR003660">
    <property type="entry name" value="HAMP_dom"/>
</dbReference>
<feature type="domain" description="Methyl-accepting transducer" evidence="6">
    <location>
        <begin position="393"/>
        <end position="629"/>
    </location>
</feature>
<dbReference type="Gene3D" id="6.10.340.10">
    <property type="match status" value="1"/>
</dbReference>
<dbReference type="InterPro" id="IPR024478">
    <property type="entry name" value="HlyB_4HB_MCP"/>
</dbReference>
<evidence type="ECO:0000313" key="9">
    <source>
        <dbReference type="Proteomes" id="UP001057998"/>
    </source>
</evidence>
<dbReference type="CDD" id="cd11386">
    <property type="entry name" value="MCP_signal"/>
    <property type="match status" value="1"/>
</dbReference>
<sequence>MTFSIARKLRMSFLLIIALFIGAAVILYQQSGQVEQSARSLLHNDLPTVEVSRSLQQSAQSSLLTLRAYMLLDGAGEKAQALTQQLNGIFAQVDQQLEALKLHVSDAQYQQLKTVWLKLKASEQAIIAISHSEENLPAHALMQNEAAPIAEVALDQLQSLINEEVTNPDGGERKRLMKLYADSYTSLSNALGVLRDYLFDGAAERLDKYQDWMARHAQAVAEIQRKQSSLSSSDQGLWQLFEEMQQLYLPLAKQVISLRQSPEWNQANFMMAQQTAPAASELAEILDGVVSARQAQAQLNGRAVSDNVTQMMMTLITVVLVAAAFALLVATWLGRHIGSRLARVVKRADEISHGDFSGQPLSGEGRDEIAALVTTVNRMTASLSSLVTGVSEKAAVVDTGMDQLLINNSGTASESVKQAEKVSSMAAAIEEMSVTADETARHTQSAANDLQQAVSLLTDGEQALGQNQQTVTELNTLIGQASSMVENLSAESDRIERVTEVIENLAAQTNLLALNAAIEAARAGEQGRGFAVVADEVRLLAQRTTDSTTEINAIVQAIQGSTRQVVSVIDHSQTLVGTGTEHTAAAGETLQATIRSMDDVAEKVRNMAVATEQQSEVAASLAGLVHELSGSASDVSGHCDAARQRAEAIKAQVDDLNQAMQKFAV</sequence>
<keyword evidence="9" id="KW-1185">Reference proteome</keyword>
<evidence type="ECO:0000256" key="2">
    <source>
        <dbReference type="ARBA" id="ARBA00023224"/>
    </source>
</evidence>
<dbReference type="PANTHER" id="PTHR32089">
    <property type="entry name" value="METHYL-ACCEPTING CHEMOTAXIS PROTEIN MCPB"/>
    <property type="match status" value="1"/>
</dbReference>
<keyword evidence="2 4" id="KW-0807">Transducer</keyword>
<dbReference type="InterPro" id="IPR004089">
    <property type="entry name" value="MCPsignal_dom"/>
</dbReference>
<dbReference type="RefSeq" id="WP_255391926.1">
    <property type="nucleotide sequence ID" value="NZ_CP101509.1"/>
</dbReference>
<protein>
    <submittedName>
        <fullName evidence="8">Methyl-accepting chemotaxis protein</fullName>
    </submittedName>
</protein>
<gene>
    <name evidence="8" type="ORF">NNL38_18550</name>
</gene>
<evidence type="ECO:0000256" key="1">
    <source>
        <dbReference type="ARBA" id="ARBA00004370"/>
    </source>
</evidence>
<feature type="transmembrane region" description="Helical" evidence="5">
    <location>
        <begin position="311"/>
        <end position="333"/>
    </location>
</feature>
<dbReference type="Proteomes" id="UP001057998">
    <property type="component" value="Chromosome 2"/>
</dbReference>
<dbReference type="PRINTS" id="PR00260">
    <property type="entry name" value="CHEMTRNSDUCR"/>
</dbReference>
<evidence type="ECO:0000256" key="4">
    <source>
        <dbReference type="PROSITE-ProRule" id="PRU00284"/>
    </source>
</evidence>
<reference evidence="8" key="1">
    <citation type="submission" date="2022-07" db="EMBL/GenBank/DDBJ databases">
        <title>Genome sequencing of Photobacterium atrarenae GJH2-4.</title>
        <authorList>
            <person name="Park S.-J."/>
        </authorList>
    </citation>
    <scope>NUCLEOTIDE SEQUENCE</scope>
    <source>
        <strain evidence="8">GJH2-4</strain>
    </source>
</reference>
<keyword evidence="5" id="KW-0472">Membrane</keyword>
<keyword evidence="5" id="KW-0812">Transmembrane</keyword>
<comment type="similarity">
    <text evidence="3">Belongs to the methyl-accepting chemotaxis (MCP) protein family.</text>
</comment>
<dbReference type="SMART" id="SM00283">
    <property type="entry name" value="MA"/>
    <property type="match status" value="1"/>
</dbReference>
<comment type="subcellular location">
    <subcellularLocation>
        <location evidence="1">Membrane</location>
    </subcellularLocation>
</comment>
<dbReference type="Gene3D" id="1.10.287.950">
    <property type="entry name" value="Methyl-accepting chemotaxis protein"/>
    <property type="match status" value="1"/>
</dbReference>
<evidence type="ECO:0000256" key="5">
    <source>
        <dbReference type="SAM" id="Phobius"/>
    </source>
</evidence>
<keyword evidence="5" id="KW-1133">Transmembrane helix</keyword>
<dbReference type="Pfam" id="PF00015">
    <property type="entry name" value="MCPsignal"/>
    <property type="match status" value="1"/>
</dbReference>
<dbReference type="InterPro" id="IPR004090">
    <property type="entry name" value="Chemotax_Me-accpt_rcpt"/>
</dbReference>
<organism evidence="8 9">
    <name type="scientific">Photobacterium atrarenae</name>
    <dbReference type="NCBI Taxonomy" id="865757"/>
    <lineage>
        <taxon>Bacteria</taxon>
        <taxon>Pseudomonadati</taxon>
        <taxon>Pseudomonadota</taxon>
        <taxon>Gammaproteobacteria</taxon>
        <taxon>Vibrionales</taxon>
        <taxon>Vibrionaceae</taxon>
        <taxon>Photobacterium</taxon>
    </lineage>
</organism>
<dbReference type="EMBL" id="CP101509">
    <property type="protein sequence ID" value="UTV30566.1"/>
    <property type="molecule type" value="Genomic_DNA"/>
</dbReference>
<dbReference type="PANTHER" id="PTHR32089:SF112">
    <property type="entry name" value="LYSOZYME-LIKE PROTEIN-RELATED"/>
    <property type="match status" value="1"/>
</dbReference>
<proteinExistence type="inferred from homology"/>
<dbReference type="PROSITE" id="PS50111">
    <property type="entry name" value="CHEMOTAXIS_TRANSDUC_2"/>
    <property type="match status" value="1"/>
</dbReference>
<name>A0ABY5GP96_9GAMM</name>